<reference evidence="5 6" key="1">
    <citation type="journal article" date="2019" name="Nature">
        <title>A new antibiotic selectively kills Gram-negative pathogens.</title>
        <authorList>
            <person name="Imai Y."/>
            <person name="Meyer K.J."/>
            <person name="Iinishi A."/>
            <person name="Favre-Godal Q."/>
            <person name="Green R."/>
            <person name="Manuse S."/>
            <person name="Caboni M."/>
            <person name="Mori M."/>
            <person name="Niles S."/>
            <person name="Ghiglieri M."/>
            <person name="Honrao C."/>
            <person name="Ma X."/>
            <person name="Guo J.J."/>
            <person name="Makriyannis A."/>
            <person name="Linares-Otoya L."/>
            <person name="Boehringer N."/>
            <person name="Wuisan Z.G."/>
            <person name="Kaur H."/>
            <person name="Wu R."/>
            <person name="Mateus A."/>
            <person name="Typas A."/>
            <person name="Savitski M.M."/>
            <person name="Espinoza J.L."/>
            <person name="O'Rourke A."/>
            <person name="Nelson K.E."/>
            <person name="Hiller S."/>
            <person name="Noinaj N."/>
            <person name="Schaeberle T.F."/>
            <person name="D'Onofrio A."/>
            <person name="Lewis K."/>
        </authorList>
    </citation>
    <scope>NUCLEOTIDE SEQUENCE [LARGE SCALE GENOMIC DNA]</scope>
    <source>
        <strain evidence="5 6">HGB 1456</strain>
    </source>
</reference>
<evidence type="ECO:0000256" key="2">
    <source>
        <dbReference type="ARBA" id="ARBA00006671"/>
    </source>
</evidence>
<evidence type="ECO:0000313" key="5">
    <source>
        <dbReference type="EMBL" id="MQL49218.1"/>
    </source>
</evidence>
<dbReference type="RefSeq" id="WP_152963288.1">
    <property type="nucleotide sequence ID" value="NZ_CAWOZU010000020.1"/>
</dbReference>
<comment type="caution">
    <text evidence="5">The sequence shown here is derived from an EMBL/GenBank/DDBJ whole genome shotgun (WGS) entry which is preliminary data.</text>
</comment>
<feature type="domain" description="Fimbrial-type adhesion" evidence="4">
    <location>
        <begin position="71"/>
        <end position="228"/>
    </location>
</feature>
<evidence type="ECO:0000259" key="4">
    <source>
        <dbReference type="Pfam" id="PF00419"/>
    </source>
</evidence>
<dbReference type="InterPro" id="IPR050263">
    <property type="entry name" value="Bact_Fimbrial_Adh_Pro"/>
</dbReference>
<dbReference type="InterPro" id="IPR000259">
    <property type="entry name" value="Adhesion_dom_fimbrial"/>
</dbReference>
<dbReference type="Pfam" id="PF00419">
    <property type="entry name" value="Fimbrial"/>
    <property type="match status" value="1"/>
</dbReference>
<dbReference type="EMBL" id="WHZZ01000005">
    <property type="protein sequence ID" value="MQL49218.1"/>
    <property type="molecule type" value="Genomic_DNA"/>
</dbReference>
<dbReference type="Gene3D" id="2.60.40.1090">
    <property type="entry name" value="Fimbrial-type adhesion domain"/>
    <property type="match status" value="1"/>
</dbReference>
<dbReference type="SUPFAM" id="SSF49401">
    <property type="entry name" value="Bacterial adhesins"/>
    <property type="match status" value="1"/>
</dbReference>
<accession>A0A7C9GKC1</accession>
<comment type="subcellular location">
    <subcellularLocation>
        <location evidence="1">Fimbrium</location>
    </subcellularLocation>
</comment>
<keyword evidence="3" id="KW-0281">Fimbrium</keyword>
<protein>
    <submittedName>
        <fullName evidence="5">Fimbrial protein</fullName>
    </submittedName>
</protein>
<evidence type="ECO:0000256" key="3">
    <source>
        <dbReference type="ARBA" id="ARBA00023263"/>
    </source>
</evidence>
<dbReference type="AlphaFoldDB" id="A0A7C9GKC1"/>
<dbReference type="PANTHER" id="PTHR33420:SF14">
    <property type="entry name" value="TYPE 1 FIMBRIN D-MANNOSE SPECIFIC ADHESIN"/>
    <property type="match status" value="1"/>
</dbReference>
<dbReference type="PANTHER" id="PTHR33420">
    <property type="entry name" value="FIMBRIAL SUBUNIT ELFA-RELATED"/>
    <property type="match status" value="1"/>
</dbReference>
<sequence>MVRREKHRLDDQPTFLTKGGYSMLCIVMRRFCWGIILALPFLAGGVMAKGPMETRTNGVKVTLSADIYPDPCGVEIGSGDGSHMDGSTLDFGSLPAAKFKNAGDILDPQTFVLKLTDCGDPSVLGIQPNITVVGDTIAGTNKVFRDPDSDDSLGRTSKGLGFVFAVGDQQEIEQEDNWLMNNIPTELSDDIEVASGVSIPMTVAITRKGSEGIQPGALVAKVRFIFTYP</sequence>
<dbReference type="GO" id="GO:0043709">
    <property type="term" value="P:cell adhesion involved in single-species biofilm formation"/>
    <property type="evidence" value="ECO:0007669"/>
    <property type="project" value="TreeGrafter"/>
</dbReference>
<gene>
    <name evidence="5" type="ORF">GEA64_15165</name>
</gene>
<organism evidence="5 6">
    <name type="scientific">Photorhabdus khanii</name>
    <dbReference type="NCBI Taxonomy" id="1004150"/>
    <lineage>
        <taxon>Bacteria</taxon>
        <taxon>Pseudomonadati</taxon>
        <taxon>Pseudomonadota</taxon>
        <taxon>Gammaproteobacteria</taxon>
        <taxon>Enterobacterales</taxon>
        <taxon>Morganellaceae</taxon>
        <taxon>Photorhabdus</taxon>
    </lineage>
</organism>
<dbReference type="GO" id="GO:0009289">
    <property type="term" value="C:pilus"/>
    <property type="evidence" value="ECO:0007669"/>
    <property type="project" value="UniProtKB-SubCell"/>
</dbReference>
<evidence type="ECO:0000313" key="6">
    <source>
        <dbReference type="Proteomes" id="UP000481739"/>
    </source>
</evidence>
<dbReference type="InterPro" id="IPR008966">
    <property type="entry name" value="Adhesion_dom_sf"/>
</dbReference>
<name>A0A7C9GKC1_9GAMM</name>
<dbReference type="InterPro" id="IPR036937">
    <property type="entry name" value="Adhesion_dom_fimbrial_sf"/>
</dbReference>
<comment type="similarity">
    <text evidence="2">Belongs to the fimbrial protein family.</text>
</comment>
<evidence type="ECO:0000256" key="1">
    <source>
        <dbReference type="ARBA" id="ARBA00004561"/>
    </source>
</evidence>
<proteinExistence type="inferred from homology"/>
<dbReference type="Proteomes" id="UP000481739">
    <property type="component" value="Unassembled WGS sequence"/>
</dbReference>